<dbReference type="Gene3D" id="2.30.30.40">
    <property type="entry name" value="SH3 Domains"/>
    <property type="match status" value="1"/>
</dbReference>
<feature type="transmembrane region" description="Helical" evidence="7">
    <location>
        <begin position="164"/>
        <end position="186"/>
    </location>
</feature>
<dbReference type="PIRSF" id="PIRSF006158">
    <property type="entry name" value="UCP006158_SH3"/>
    <property type="match status" value="1"/>
</dbReference>
<accession>A0ABU9MUY8</accession>
<evidence type="ECO:0000256" key="6">
    <source>
        <dbReference type="SAM" id="Coils"/>
    </source>
</evidence>
<feature type="chain" id="PRO_5045885755" evidence="8">
    <location>
        <begin position="24"/>
        <end position="196"/>
    </location>
</feature>
<dbReference type="EMBL" id="JBCGCU010000001">
    <property type="protein sequence ID" value="MEM0514146.1"/>
    <property type="molecule type" value="Genomic_DNA"/>
</dbReference>
<keyword evidence="2 7" id="KW-0812">Transmembrane</keyword>
<evidence type="ECO:0000256" key="7">
    <source>
        <dbReference type="SAM" id="Phobius"/>
    </source>
</evidence>
<sequence length="196" mass="21918">MLKHLCVALVLISSALITKMAIAAPSTAYISDDLYIFMHSGAGKNYRIIGSVNAGTQIKLVTGTENNGFFEVVDDKERQGWVESKYINQEQSLKVKHENLAEELASTQQKLRDVQAQVPQLQSMNSDLSTQTEQLQAQLDQAIAERDAVQTKQQNLRAKEKRQLLTYGGAIAFIGLFLGIILTIFLSRRKRYDGWA</sequence>
<evidence type="ECO:0000256" key="8">
    <source>
        <dbReference type="SAM" id="SignalP"/>
    </source>
</evidence>
<feature type="signal peptide" evidence="8">
    <location>
        <begin position="1"/>
        <end position="23"/>
    </location>
</feature>
<keyword evidence="11" id="KW-1185">Reference proteome</keyword>
<evidence type="ECO:0000256" key="5">
    <source>
        <dbReference type="ARBA" id="ARBA00023136"/>
    </source>
</evidence>
<protein>
    <submittedName>
        <fullName evidence="10">TIGR04211 family SH3 domain-containing protein</fullName>
    </submittedName>
</protein>
<organism evidence="10 11">
    <name type="scientific">Pseudoalteromonas qingdaonensis</name>
    <dbReference type="NCBI Taxonomy" id="3131913"/>
    <lineage>
        <taxon>Bacteria</taxon>
        <taxon>Pseudomonadati</taxon>
        <taxon>Pseudomonadota</taxon>
        <taxon>Gammaproteobacteria</taxon>
        <taxon>Alteromonadales</taxon>
        <taxon>Pseudoalteromonadaceae</taxon>
        <taxon>Pseudoalteromonas</taxon>
    </lineage>
</organism>
<evidence type="ECO:0000259" key="9">
    <source>
        <dbReference type="PROSITE" id="PS51781"/>
    </source>
</evidence>
<dbReference type="RefSeq" id="WP_342675671.1">
    <property type="nucleotide sequence ID" value="NZ_JBCGCU010000001.1"/>
</dbReference>
<keyword evidence="5 7" id="KW-0472">Membrane</keyword>
<name>A0ABU9MUY8_9GAMM</name>
<keyword evidence="6" id="KW-0175">Coiled coil</keyword>
<feature type="domain" description="SH3b" evidence="9">
    <location>
        <begin position="25"/>
        <end position="91"/>
    </location>
</feature>
<evidence type="ECO:0000256" key="3">
    <source>
        <dbReference type="ARBA" id="ARBA00022729"/>
    </source>
</evidence>
<gene>
    <name evidence="10" type="ORF">WCN91_01600</name>
</gene>
<proteinExistence type="predicted"/>
<evidence type="ECO:0000256" key="1">
    <source>
        <dbReference type="ARBA" id="ARBA00004167"/>
    </source>
</evidence>
<keyword evidence="3 8" id="KW-0732">Signal</keyword>
<dbReference type="InterPro" id="IPR016476">
    <property type="entry name" value="SH3_dom_pro"/>
</dbReference>
<evidence type="ECO:0000256" key="4">
    <source>
        <dbReference type="ARBA" id="ARBA00022989"/>
    </source>
</evidence>
<dbReference type="NCBIfam" id="TIGR04211">
    <property type="entry name" value="SH3_and_anchor"/>
    <property type="match status" value="1"/>
</dbReference>
<dbReference type="PROSITE" id="PS51781">
    <property type="entry name" value="SH3B"/>
    <property type="match status" value="1"/>
</dbReference>
<evidence type="ECO:0000256" key="2">
    <source>
        <dbReference type="ARBA" id="ARBA00022692"/>
    </source>
</evidence>
<evidence type="ECO:0000313" key="10">
    <source>
        <dbReference type="EMBL" id="MEM0514146.1"/>
    </source>
</evidence>
<dbReference type="Proteomes" id="UP001447008">
    <property type="component" value="Unassembled WGS sequence"/>
</dbReference>
<feature type="coiled-coil region" evidence="6">
    <location>
        <begin position="90"/>
        <end position="159"/>
    </location>
</feature>
<evidence type="ECO:0000313" key="11">
    <source>
        <dbReference type="Proteomes" id="UP001447008"/>
    </source>
</evidence>
<comment type="caution">
    <text evidence="10">The sequence shown here is derived from an EMBL/GenBank/DDBJ whole genome shotgun (WGS) entry which is preliminary data.</text>
</comment>
<keyword evidence="4 7" id="KW-1133">Transmembrane helix</keyword>
<comment type="subcellular location">
    <subcellularLocation>
        <location evidence="1">Membrane</location>
        <topology evidence="1">Single-pass membrane protein</topology>
    </subcellularLocation>
</comment>
<dbReference type="InterPro" id="IPR003646">
    <property type="entry name" value="SH3-like_bac-type"/>
</dbReference>
<dbReference type="Pfam" id="PF08239">
    <property type="entry name" value="SH3_3"/>
    <property type="match status" value="1"/>
</dbReference>
<reference evidence="10 11" key="1">
    <citation type="submission" date="2024-03" db="EMBL/GenBank/DDBJ databases">
        <title>Pseudoalteromonas qingdaonensis sp. nov., isolated from the intestines of marine benthic organisms.</title>
        <authorList>
            <person name="Lin X."/>
            <person name="Fang S."/>
            <person name="Hu X."/>
        </authorList>
    </citation>
    <scope>NUCLEOTIDE SEQUENCE [LARGE SCALE GENOMIC DNA]</scope>
    <source>
        <strain evidence="10 11">YIC-827</strain>
    </source>
</reference>